<proteinExistence type="inferred from homology"/>
<organism evidence="8 9">
    <name type="scientific">Rhodamnia argentea</name>
    <dbReference type="NCBI Taxonomy" id="178133"/>
    <lineage>
        <taxon>Eukaryota</taxon>
        <taxon>Viridiplantae</taxon>
        <taxon>Streptophyta</taxon>
        <taxon>Embryophyta</taxon>
        <taxon>Tracheophyta</taxon>
        <taxon>Spermatophyta</taxon>
        <taxon>Magnoliopsida</taxon>
        <taxon>eudicotyledons</taxon>
        <taxon>Gunneridae</taxon>
        <taxon>Pentapetalae</taxon>
        <taxon>rosids</taxon>
        <taxon>malvids</taxon>
        <taxon>Myrtales</taxon>
        <taxon>Myrtaceae</taxon>
        <taxon>Myrtoideae</taxon>
        <taxon>Myrteae</taxon>
        <taxon>Australasian group</taxon>
        <taxon>Rhodamnia</taxon>
    </lineage>
</organism>
<evidence type="ECO:0000256" key="5">
    <source>
        <dbReference type="RuleBase" id="RU364012"/>
    </source>
</evidence>
<keyword evidence="8" id="KW-1185">Reference proteome</keyword>
<dbReference type="GeneID" id="115734131"/>
<dbReference type="InterPro" id="IPR012474">
    <property type="entry name" value="Frigida"/>
</dbReference>
<dbReference type="Proteomes" id="UP000827889">
    <property type="component" value="Chromosome 6"/>
</dbReference>
<sequence length="645" mass="73428">MVKSTSEELIRVQSLLDHSVKAHDDSERRLSILERTIKKRDKEVMLKAGKLQSIENRLNSCEVELKVKEEELKGFHKSMDERSKELESKESELLSVDILIEEHKEALKSKQEELEETNKFINERLAAVALKDRELGSIQTSIGKLSKNLKSKEGEMENMMKRVKQCNEEAESKKEDIAAVQAKLEEVAKSLEWKSKELNAVQASIKDRNLELASKRRWLESIQIDITKRAEQLRLKEKEYAFIQSSTLECSKALEFKKKQCYLMHNSITKCSQELESKKGQLDAIQKRSRECLTELKEKHLHMLNQSIGECSRILEMKKRERNVQCMELELGRQWLDLIEKLLERRSREMELRERTSVHSRVVAQIWRHPLINGPVLASCQNCQSTNEIHDLVNSVSQLQIAQEMHQVLGPSAVAPGSSGSIQQWQIKIEEPENFDVLNADDSCVEYPSPSTILASHDLQLYQTELSNENTMTCKEISHMLQNSSDPAKLVLDVIAGSCAQYSNSEDMNLQTDVRSSHIVLLEQLVRILPSITHDVKEEAMKLAREWKAKLSDKPESALEVSAFQHFLAAYNLCSLFDDAPLLGQTLGLVDEITAPASIPASLSGGHQQPPREKKRSASDRAIDVQSQSWVRKCKSRMTDQGGPL</sequence>
<feature type="compositionally biased region" description="Basic and acidic residues" evidence="7">
    <location>
        <begin position="610"/>
        <end position="623"/>
    </location>
</feature>
<evidence type="ECO:0000313" key="8">
    <source>
        <dbReference type="Proteomes" id="UP000827889"/>
    </source>
</evidence>
<dbReference type="PANTHER" id="PTHR31791">
    <property type="entry name" value="FRIGIDA-LIKE PROTEIN 3-RELATED"/>
    <property type="match status" value="1"/>
</dbReference>
<gene>
    <name evidence="9" type="primary">LOC115734131</name>
</gene>
<keyword evidence="6" id="KW-0175">Coiled coil</keyword>
<dbReference type="SUPFAM" id="SSF57997">
    <property type="entry name" value="Tropomyosin"/>
    <property type="match status" value="1"/>
</dbReference>
<evidence type="ECO:0000256" key="3">
    <source>
        <dbReference type="ARBA" id="ARBA00022782"/>
    </source>
</evidence>
<evidence type="ECO:0000256" key="1">
    <source>
        <dbReference type="ARBA" id="ARBA00008956"/>
    </source>
</evidence>
<feature type="region of interest" description="Disordered" evidence="7">
    <location>
        <begin position="599"/>
        <end position="645"/>
    </location>
</feature>
<reference evidence="9" key="1">
    <citation type="submission" date="2025-08" db="UniProtKB">
        <authorList>
            <consortium name="RefSeq"/>
        </authorList>
    </citation>
    <scope>IDENTIFICATION</scope>
    <source>
        <tissue evidence="9">Leaf</tissue>
    </source>
</reference>
<dbReference type="Pfam" id="PF07899">
    <property type="entry name" value="Frigida"/>
    <property type="match status" value="1"/>
</dbReference>
<keyword evidence="2 5" id="KW-0217">Developmental protein</keyword>
<feature type="coiled-coil region" evidence="6">
    <location>
        <begin position="100"/>
        <end position="190"/>
    </location>
</feature>
<protein>
    <recommendedName>
        <fullName evidence="5">FRIGIDA-like protein</fullName>
    </recommendedName>
</protein>
<comment type="similarity">
    <text evidence="1 5">Belongs to the Frigida family.</text>
</comment>
<keyword evidence="3 5" id="KW-0221">Differentiation</keyword>
<name>A0ABM3HLE6_9MYRT</name>
<keyword evidence="4 5" id="KW-0287">Flowering</keyword>
<dbReference type="Gene3D" id="1.10.287.1490">
    <property type="match status" value="1"/>
</dbReference>
<evidence type="ECO:0000313" key="9">
    <source>
        <dbReference type="RefSeq" id="XP_048137424.1"/>
    </source>
</evidence>
<evidence type="ECO:0000256" key="7">
    <source>
        <dbReference type="SAM" id="MobiDB-lite"/>
    </source>
</evidence>
<accession>A0ABM3HLE6</accession>
<dbReference type="PANTHER" id="PTHR31791:SF47">
    <property type="entry name" value="INACTIVE FRIGIDA-LIKE PROTEIN 2"/>
    <property type="match status" value="1"/>
</dbReference>
<dbReference type="RefSeq" id="XP_048137424.1">
    <property type="nucleotide sequence ID" value="XM_048281467.1"/>
</dbReference>
<evidence type="ECO:0000256" key="6">
    <source>
        <dbReference type="SAM" id="Coils"/>
    </source>
</evidence>
<evidence type="ECO:0000256" key="2">
    <source>
        <dbReference type="ARBA" id="ARBA00022473"/>
    </source>
</evidence>
<evidence type="ECO:0000256" key="4">
    <source>
        <dbReference type="ARBA" id="ARBA00023089"/>
    </source>
</evidence>